<evidence type="ECO:0000256" key="1">
    <source>
        <dbReference type="ARBA" id="ARBA00004141"/>
    </source>
</evidence>
<reference evidence="6 7" key="1">
    <citation type="submission" date="2020-07" db="EMBL/GenBank/DDBJ databases">
        <title>Description of Kordia aestuariivivens sp. nov., isolated from a tidal flat.</title>
        <authorList>
            <person name="Park S."/>
            <person name="Yoon J.-H."/>
        </authorList>
    </citation>
    <scope>NUCLEOTIDE SEQUENCE [LARGE SCALE GENOMIC DNA]</scope>
    <source>
        <strain evidence="6 7">YSTF-M3</strain>
    </source>
</reference>
<evidence type="ECO:0000256" key="2">
    <source>
        <dbReference type="ARBA" id="ARBA00022692"/>
    </source>
</evidence>
<dbReference type="Pfam" id="PF07681">
    <property type="entry name" value="DoxX"/>
    <property type="match status" value="1"/>
</dbReference>
<dbReference type="RefSeq" id="WP_187562094.1">
    <property type="nucleotide sequence ID" value="NZ_JACGWS010000005.1"/>
</dbReference>
<feature type="transmembrane region" description="Helical" evidence="5">
    <location>
        <begin position="193"/>
        <end position="215"/>
    </location>
</feature>
<evidence type="ECO:0000256" key="4">
    <source>
        <dbReference type="ARBA" id="ARBA00023136"/>
    </source>
</evidence>
<feature type="transmembrane region" description="Helical" evidence="5">
    <location>
        <begin position="221"/>
        <end position="245"/>
    </location>
</feature>
<keyword evidence="7" id="KW-1185">Reference proteome</keyword>
<evidence type="ECO:0000256" key="3">
    <source>
        <dbReference type="ARBA" id="ARBA00022989"/>
    </source>
</evidence>
<feature type="transmembrane region" description="Helical" evidence="5">
    <location>
        <begin position="119"/>
        <end position="140"/>
    </location>
</feature>
<feature type="transmembrane region" description="Helical" evidence="5">
    <location>
        <begin position="160"/>
        <end position="186"/>
    </location>
</feature>
<keyword evidence="4 5" id="KW-0472">Membrane</keyword>
<comment type="subcellular location">
    <subcellularLocation>
        <location evidence="1">Membrane</location>
        <topology evidence="1">Multi-pass membrane protein</topology>
    </subcellularLocation>
</comment>
<feature type="transmembrane region" description="Helical" evidence="5">
    <location>
        <begin position="265"/>
        <end position="280"/>
    </location>
</feature>
<feature type="transmembrane region" description="Helical" evidence="5">
    <location>
        <begin position="79"/>
        <end position="99"/>
    </location>
</feature>
<protein>
    <submittedName>
        <fullName evidence="6">DoxX family protein</fullName>
    </submittedName>
</protein>
<evidence type="ECO:0000313" key="7">
    <source>
        <dbReference type="Proteomes" id="UP000619238"/>
    </source>
</evidence>
<name>A0ABR7Q936_9FLAO</name>
<sequence length="428" mass="50466">MYTIPNNASKNVLKSAFWRFSLLFIFFYIVPNDIGYLVGYENYDPTTWNRPIMWIGENLYGWEFNLDRLFQGFDSRFEVSRYTFVTLAGLIGTCIWLLIDRYFKKKYTNTVKIAVQTILRYHLGIVLIDYGLSKIFMLQFGTIGIDTLEKTIGEVSGMGLMWNFLSFSEVVVMFSGWMEFIGGFLLFFRKTTFLGAMILLGIMANVVIMDIGYGITLTMFAILLFCFILLLISTQLKSLFTYFVLNKTTKPNAYNPLVKSKKIRIVFKVFLLSLIGYFYAKDYSERIVNETENRYAWFTNLQTVETFVINGDTLSTAAKEKNSKAWRKISFNGLSYYTESFEITKEDNKKERFKFEIDSTTHKIRFRPYHDETKDWNEFSYQKIAKRKYTFEGIYEGDTIYIAAKTKLLNDYMLMYYKKKQLLDTYYE</sequence>
<keyword evidence="3 5" id="KW-1133">Transmembrane helix</keyword>
<gene>
    <name evidence="6" type="ORF">H2O64_10215</name>
</gene>
<evidence type="ECO:0000256" key="5">
    <source>
        <dbReference type="SAM" id="Phobius"/>
    </source>
</evidence>
<comment type="caution">
    <text evidence="6">The sequence shown here is derived from an EMBL/GenBank/DDBJ whole genome shotgun (WGS) entry which is preliminary data.</text>
</comment>
<accession>A0ABR7Q936</accession>
<organism evidence="6 7">
    <name type="scientific">Kordia aestuariivivens</name>
    <dbReference type="NCBI Taxonomy" id="2759037"/>
    <lineage>
        <taxon>Bacteria</taxon>
        <taxon>Pseudomonadati</taxon>
        <taxon>Bacteroidota</taxon>
        <taxon>Flavobacteriia</taxon>
        <taxon>Flavobacteriales</taxon>
        <taxon>Flavobacteriaceae</taxon>
        <taxon>Kordia</taxon>
    </lineage>
</organism>
<dbReference type="InterPro" id="IPR032808">
    <property type="entry name" value="DoxX"/>
</dbReference>
<keyword evidence="2 5" id="KW-0812">Transmembrane</keyword>
<dbReference type="Proteomes" id="UP000619238">
    <property type="component" value="Unassembled WGS sequence"/>
</dbReference>
<dbReference type="EMBL" id="JACGWS010000005">
    <property type="protein sequence ID" value="MBC8755047.1"/>
    <property type="molecule type" value="Genomic_DNA"/>
</dbReference>
<evidence type="ECO:0000313" key="6">
    <source>
        <dbReference type="EMBL" id="MBC8755047.1"/>
    </source>
</evidence>
<proteinExistence type="predicted"/>